<evidence type="ECO:0000259" key="1">
    <source>
        <dbReference type="Pfam" id="PF01927"/>
    </source>
</evidence>
<feature type="domain" description="Mut7-C RNAse" evidence="1">
    <location>
        <begin position="8"/>
        <end position="141"/>
    </location>
</feature>
<evidence type="ECO:0000313" key="2">
    <source>
        <dbReference type="EMBL" id="HGK54084.1"/>
    </source>
</evidence>
<dbReference type="AlphaFoldDB" id="A0A7V3ZTX9"/>
<name>A0A7V3ZTX9_UNCW3</name>
<dbReference type="InterPro" id="IPR002782">
    <property type="entry name" value="Mut7-C_RNAse_dom"/>
</dbReference>
<proteinExistence type="predicted"/>
<dbReference type="PANTHER" id="PTHR39081:SF1">
    <property type="entry name" value="MUT7-C RNASE DOMAIN-CONTAINING PROTEIN"/>
    <property type="match status" value="1"/>
</dbReference>
<protein>
    <recommendedName>
        <fullName evidence="1">Mut7-C RNAse domain-containing protein</fullName>
    </recommendedName>
</protein>
<accession>A0A7V3ZTX9</accession>
<organism evidence="2">
    <name type="scientific">candidate division WOR-3 bacterium</name>
    <dbReference type="NCBI Taxonomy" id="2052148"/>
    <lineage>
        <taxon>Bacteria</taxon>
        <taxon>Bacteria division WOR-3</taxon>
    </lineage>
</organism>
<dbReference type="EMBL" id="DTDP01000162">
    <property type="protein sequence ID" value="HGK54084.1"/>
    <property type="molecule type" value="Genomic_DNA"/>
</dbReference>
<dbReference type="Pfam" id="PF01927">
    <property type="entry name" value="Mut7-C"/>
    <property type="match status" value="1"/>
</dbReference>
<sequence>MQNDKKIKLAVDATCVKHGKWLRLLGFDTEIIKGSIAFEKIRGRILITRNKKLKRKFKNNILFLPEMPFWDALNFIIQMLSLEESLNPFTRCSLCNEEVVSISKEKVKGKVPHYVYETHDIFYTCPKCNKIYWQGSHYEKFLEDIRKKIKIDI</sequence>
<dbReference type="PANTHER" id="PTHR39081">
    <property type="entry name" value="MUT7-C DOMAIN-CONTAINING PROTEIN"/>
    <property type="match status" value="1"/>
</dbReference>
<gene>
    <name evidence="2" type="ORF">ENU72_03565</name>
</gene>
<comment type="caution">
    <text evidence="2">The sequence shown here is derived from an EMBL/GenBank/DDBJ whole genome shotgun (WGS) entry which is preliminary data.</text>
</comment>
<reference evidence="2" key="1">
    <citation type="journal article" date="2020" name="mSystems">
        <title>Genome- and Community-Level Interaction Insights into Carbon Utilization and Element Cycling Functions of Hydrothermarchaeota in Hydrothermal Sediment.</title>
        <authorList>
            <person name="Zhou Z."/>
            <person name="Liu Y."/>
            <person name="Xu W."/>
            <person name="Pan J."/>
            <person name="Luo Z.H."/>
            <person name="Li M."/>
        </authorList>
    </citation>
    <scope>NUCLEOTIDE SEQUENCE [LARGE SCALE GENOMIC DNA]</scope>
    <source>
        <strain evidence="2">SpSt-695</strain>
    </source>
</reference>